<dbReference type="Pfam" id="PF00482">
    <property type="entry name" value="T2SSF"/>
    <property type="match status" value="1"/>
</dbReference>
<evidence type="ECO:0000256" key="6">
    <source>
        <dbReference type="SAM" id="Phobius"/>
    </source>
</evidence>
<dbReference type="AlphaFoldDB" id="A0A0S2LXR0"/>
<evidence type="ECO:0000313" key="8">
    <source>
        <dbReference type="EMBL" id="ALO66330.1"/>
    </source>
</evidence>
<dbReference type="InterPro" id="IPR018076">
    <property type="entry name" value="T2SS_GspF_dom"/>
</dbReference>
<sequence>MTGHLLVVTGVGLVLGAGLWLIMVRLPVMRQPSFAQRVEPQLRTATSRSRLLDGDESGPLFGPLERIARVVMKDAVQRLGRINISVHGLNARLAQAGRVESALEFRAAQLMFAGSGLAAGLLLSLFLLWQGSVNLMGAVFLTLAPMLGGYLLYDYLLSVRIQRRQARMLAEFPALAELMALAVGAGESAASALDRVARSSSGVLSNEFGTVLMQTRTGMPLVEALNQFSERVNVPALARFVDGISVAINRGTPLADVLRAQAQDVRDVAKRELMEAAGRKEIGMMVPLIFGVLPLTVVFAVFPGLALLQFGF</sequence>
<feature type="transmembrane region" description="Helical" evidence="6">
    <location>
        <begin position="135"/>
        <end position="157"/>
    </location>
</feature>
<evidence type="ECO:0000313" key="9">
    <source>
        <dbReference type="Proteomes" id="UP000059574"/>
    </source>
</evidence>
<feature type="transmembrane region" description="Helical" evidence="6">
    <location>
        <begin position="6"/>
        <end position="28"/>
    </location>
</feature>
<evidence type="ECO:0000256" key="1">
    <source>
        <dbReference type="ARBA" id="ARBA00004651"/>
    </source>
</evidence>
<dbReference type="InterPro" id="IPR042094">
    <property type="entry name" value="T2SS_GspF_sf"/>
</dbReference>
<reference evidence="9" key="1">
    <citation type="submission" date="2015-11" db="EMBL/GenBank/DDBJ databases">
        <authorList>
            <person name="Kumar R."/>
            <person name="Singh D."/>
            <person name="Swarnkar M.K."/>
            <person name="Singh A.K."/>
            <person name="Kumar S."/>
        </authorList>
    </citation>
    <scope>NUCLEOTIDE SEQUENCE [LARGE SCALE GENOMIC DNA]</scope>
    <source>
        <strain evidence="9">ERGS4:06</strain>
    </source>
</reference>
<dbReference type="RefSeq" id="WP_062287003.1">
    <property type="nucleotide sequence ID" value="NZ_CP013200.1"/>
</dbReference>
<keyword evidence="3 6" id="KW-0812">Transmembrane</keyword>
<reference evidence="8 9" key="2">
    <citation type="journal article" date="2016" name="J. Biotechnol.">
        <title>Complete genome sequence of Arthrobacter alpinus ERGS4:06, a yellow pigmented bacterium tolerant to cold and radiations isolated from Sikkim Himalaya.</title>
        <authorList>
            <person name="Kumar R."/>
            <person name="Singh D."/>
            <person name="Swarnkar M.K."/>
            <person name="Singh A.K."/>
            <person name="Kumar S."/>
        </authorList>
    </citation>
    <scope>NUCLEOTIDE SEQUENCE [LARGE SCALE GENOMIC DNA]</scope>
    <source>
        <strain evidence="8 9">ERGS4:06</strain>
    </source>
</reference>
<comment type="subcellular location">
    <subcellularLocation>
        <location evidence="1">Cell membrane</location>
        <topology evidence="1">Multi-pass membrane protein</topology>
    </subcellularLocation>
</comment>
<protein>
    <submittedName>
        <fullName evidence="8">Type II secretion system protein F</fullName>
    </submittedName>
</protein>
<evidence type="ECO:0000256" key="3">
    <source>
        <dbReference type="ARBA" id="ARBA00022692"/>
    </source>
</evidence>
<dbReference type="Gene3D" id="1.20.81.30">
    <property type="entry name" value="Type II secretion system (T2SS), domain F"/>
    <property type="match status" value="1"/>
</dbReference>
<proteinExistence type="predicted"/>
<name>A0A0S2LXR0_9MICC</name>
<feature type="transmembrane region" description="Helical" evidence="6">
    <location>
        <begin position="288"/>
        <end position="310"/>
    </location>
</feature>
<accession>A0A0S2LXR0</accession>
<dbReference type="PANTHER" id="PTHR35007:SF2">
    <property type="entry name" value="PILUS ASSEMBLE PROTEIN"/>
    <property type="match status" value="1"/>
</dbReference>
<keyword evidence="4 6" id="KW-1133">Transmembrane helix</keyword>
<dbReference type="EMBL" id="CP013200">
    <property type="protein sequence ID" value="ALO66330.1"/>
    <property type="molecule type" value="Genomic_DNA"/>
</dbReference>
<dbReference type="Proteomes" id="UP000059574">
    <property type="component" value="Chromosome"/>
</dbReference>
<dbReference type="OrthoDB" id="5185234at2"/>
<keyword evidence="2" id="KW-1003">Cell membrane</keyword>
<keyword evidence="5 6" id="KW-0472">Membrane</keyword>
<dbReference type="GO" id="GO:0005886">
    <property type="term" value="C:plasma membrane"/>
    <property type="evidence" value="ECO:0007669"/>
    <property type="project" value="UniProtKB-SubCell"/>
</dbReference>
<organism evidence="8 9">
    <name type="scientific">Arthrobacter alpinus</name>
    <dbReference type="NCBI Taxonomy" id="656366"/>
    <lineage>
        <taxon>Bacteria</taxon>
        <taxon>Bacillati</taxon>
        <taxon>Actinomycetota</taxon>
        <taxon>Actinomycetes</taxon>
        <taxon>Micrococcales</taxon>
        <taxon>Micrococcaceae</taxon>
        <taxon>Arthrobacter</taxon>
    </lineage>
</organism>
<dbReference type="PANTHER" id="PTHR35007">
    <property type="entry name" value="INTEGRAL MEMBRANE PROTEIN-RELATED"/>
    <property type="match status" value="1"/>
</dbReference>
<evidence type="ECO:0000256" key="4">
    <source>
        <dbReference type="ARBA" id="ARBA00022989"/>
    </source>
</evidence>
<feature type="domain" description="Type II secretion system protein GspF" evidence="7">
    <location>
        <begin position="176"/>
        <end position="301"/>
    </location>
</feature>
<gene>
    <name evidence="8" type="ORF">AS189_07270</name>
</gene>
<feature type="transmembrane region" description="Helical" evidence="6">
    <location>
        <begin position="110"/>
        <end position="129"/>
    </location>
</feature>
<evidence type="ECO:0000256" key="2">
    <source>
        <dbReference type="ARBA" id="ARBA00022475"/>
    </source>
</evidence>
<evidence type="ECO:0000256" key="5">
    <source>
        <dbReference type="ARBA" id="ARBA00023136"/>
    </source>
</evidence>
<evidence type="ECO:0000259" key="7">
    <source>
        <dbReference type="Pfam" id="PF00482"/>
    </source>
</evidence>